<organism evidence="2">
    <name type="scientific">mine drainage metagenome</name>
    <dbReference type="NCBI Taxonomy" id="410659"/>
    <lineage>
        <taxon>unclassified sequences</taxon>
        <taxon>metagenomes</taxon>
        <taxon>ecological metagenomes</taxon>
    </lineage>
</organism>
<reference evidence="2" key="1">
    <citation type="submission" date="2009-10" db="EMBL/GenBank/DDBJ databases">
        <title>Diversity of trophic interactions inside an arsenic-rich microbial ecosystem.</title>
        <authorList>
            <person name="Bertin P.N."/>
            <person name="Heinrich-Salmeron A."/>
            <person name="Pelletier E."/>
            <person name="Goulhen-Chollet F."/>
            <person name="Arsene-Ploetze F."/>
            <person name="Gallien S."/>
            <person name="Calteau A."/>
            <person name="Vallenet D."/>
            <person name="Casiot C."/>
            <person name="Chane-Woon-Ming B."/>
            <person name="Giloteaux L."/>
            <person name="Barakat M."/>
            <person name="Bonnefoy V."/>
            <person name="Bruneel O."/>
            <person name="Chandler M."/>
            <person name="Cleiss J."/>
            <person name="Duran R."/>
            <person name="Elbaz-Poulichet F."/>
            <person name="Fonknechten N."/>
            <person name="Lauga B."/>
            <person name="Mornico D."/>
            <person name="Ortet P."/>
            <person name="Schaeffer C."/>
            <person name="Siguier P."/>
            <person name="Alexander Thil Smith A."/>
            <person name="Van Dorsselaer A."/>
            <person name="Weissenbach J."/>
            <person name="Medigue C."/>
            <person name="Le Paslier D."/>
        </authorList>
    </citation>
    <scope>NUCLEOTIDE SEQUENCE</scope>
</reference>
<comment type="caution">
    <text evidence="2">The sequence shown here is derived from an EMBL/GenBank/DDBJ whole genome shotgun (WGS) entry which is preliminary data.</text>
</comment>
<evidence type="ECO:0000256" key="1">
    <source>
        <dbReference type="SAM" id="MobiDB-lite"/>
    </source>
</evidence>
<dbReference type="AlphaFoldDB" id="E6PIX3"/>
<name>E6PIX3_9ZZZZ</name>
<sequence length="166" mass="18190">MNVQHGTDALDELARFGLRVHPVDGTHDELGRRHRTKARIAIDPEASGGPSIVIGIGEGEAERLMPLTPFEATTMVDELIARGLLVASERLRHTVEHLLARLSEVYTELELNSLKLDTVIFSEAGYCIDSAHLQYSHRPPHHGTMQSGVGGRDNVGVHPHPHGGHR</sequence>
<gene>
    <name evidence="2" type="ORF">CARN1_0895</name>
</gene>
<protein>
    <submittedName>
        <fullName evidence="2">Uncharacterized protein</fullName>
    </submittedName>
</protein>
<evidence type="ECO:0000313" key="2">
    <source>
        <dbReference type="EMBL" id="CBH76415.1"/>
    </source>
</evidence>
<proteinExistence type="predicted"/>
<accession>E6PIX3</accession>
<feature type="region of interest" description="Disordered" evidence="1">
    <location>
        <begin position="137"/>
        <end position="166"/>
    </location>
</feature>
<dbReference type="EMBL" id="CABL01000019">
    <property type="protein sequence ID" value="CBH76415.1"/>
    <property type="molecule type" value="Genomic_DNA"/>
</dbReference>